<keyword evidence="2" id="KW-1185">Reference proteome</keyword>
<evidence type="ECO:0000313" key="1">
    <source>
        <dbReference type="EMBL" id="ROR34208.1"/>
    </source>
</evidence>
<accession>A0A3N1Y6R8</accession>
<dbReference type="RefSeq" id="WP_123399194.1">
    <property type="nucleotide sequence ID" value="NZ_RJVI01000001.1"/>
</dbReference>
<organism evidence="1 2">
    <name type="scientific">Inmirania thermothiophila</name>
    <dbReference type="NCBI Taxonomy" id="1750597"/>
    <lineage>
        <taxon>Bacteria</taxon>
        <taxon>Pseudomonadati</taxon>
        <taxon>Pseudomonadota</taxon>
        <taxon>Gammaproteobacteria</taxon>
        <taxon>Chromatiales</taxon>
        <taxon>Ectothiorhodospiraceae</taxon>
        <taxon>Inmirania</taxon>
    </lineage>
</organism>
<dbReference type="Proteomes" id="UP000276634">
    <property type="component" value="Unassembled WGS sequence"/>
</dbReference>
<comment type="caution">
    <text evidence="1">The sequence shown here is derived from an EMBL/GenBank/DDBJ whole genome shotgun (WGS) entry which is preliminary data.</text>
</comment>
<dbReference type="EMBL" id="RJVI01000001">
    <property type="protein sequence ID" value="ROR34208.1"/>
    <property type="molecule type" value="Genomic_DNA"/>
</dbReference>
<protein>
    <submittedName>
        <fullName evidence="1">MSHA biogenesis protein MshJ</fullName>
    </submittedName>
</protein>
<dbReference type="OrthoDB" id="9151209at2"/>
<proteinExistence type="predicted"/>
<name>A0A3N1Y6R8_9GAMM</name>
<reference evidence="1 2" key="1">
    <citation type="submission" date="2018-11" db="EMBL/GenBank/DDBJ databases">
        <title>Genomic Encyclopedia of Type Strains, Phase IV (KMG-IV): sequencing the most valuable type-strain genomes for metagenomic binning, comparative biology and taxonomic classification.</title>
        <authorList>
            <person name="Goeker M."/>
        </authorList>
    </citation>
    <scope>NUCLEOTIDE SEQUENCE [LARGE SCALE GENOMIC DNA]</scope>
    <source>
        <strain evidence="1 2">DSM 100275</strain>
    </source>
</reference>
<sequence>MRIGALWLRLERLPARSRRLLFAAALAVVAAAWSALVDTPLRAERARLGAELTEAAQAQARLQAAIAAEQTRRRGDPDAPLRAEIAALQAELEAVNRRLDAIAAAFIRPEEMPELLRDLIGEDGRLRLVALRNLPPRPWGAAPPGGGPAEAEAGVPRLYRHGLELTVEGAYLDVLAYLRRLEGLPWRLHWAGLELETLRPGRVRVVLRLETLSLQRHWIGV</sequence>
<gene>
    <name evidence="1" type="ORF">EDC57_0104</name>
</gene>
<dbReference type="AlphaFoldDB" id="A0A3N1Y6R8"/>
<evidence type="ECO:0000313" key="2">
    <source>
        <dbReference type="Proteomes" id="UP000276634"/>
    </source>
</evidence>